<dbReference type="AlphaFoldDB" id="A0A0R1HQ15"/>
<reference evidence="2 3" key="1">
    <citation type="journal article" date="2015" name="Genome Announc.">
        <title>Expanding the biotechnology potential of lactobacilli through comparative genomics of 213 strains and associated genera.</title>
        <authorList>
            <person name="Sun Z."/>
            <person name="Harris H.M."/>
            <person name="McCann A."/>
            <person name="Guo C."/>
            <person name="Argimon S."/>
            <person name="Zhang W."/>
            <person name="Yang X."/>
            <person name="Jeffery I.B."/>
            <person name="Cooney J.C."/>
            <person name="Kagawa T.F."/>
            <person name="Liu W."/>
            <person name="Song Y."/>
            <person name="Salvetti E."/>
            <person name="Wrobel A."/>
            <person name="Rasinkangas P."/>
            <person name="Parkhill J."/>
            <person name="Rea M.C."/>
            <person name="O'Sullivan O."/>
            <person name="Ritari J."/>
            <person name="Douillard F.P."/>
            <person name="Paul Ross R."/>
            <person name="Yang R."/>
            <person name="Briner A.E."/>
            <person name="Felis G.E."/>
            <person name="de Vos W.M."/>
            <person name="Barrangou R."/>
            <person name="Klaenhammer T.R."/>
            <person name="Caufield P.W."/>
            <person name="Cui Y."/>
            <person name="Zhang H."/>
            <person name="O'Toole P.W."/>
        </authorList>
    </citation>
    <scope>NUCLEOTIDE SEQUENCE [LARGE SCALE GENOMIC DNA]</scope>
    <source>
        <strain evidence="2 3">JCM 15530</strain>
    </source>
</reference>
<evidence type="ECO:0000313" key="2">
    <source>
        <dbReference type="EMBL" id="KRK48411.1"/>
    </source>
</evidence>
<feature type="compositionally biased region" description="Polar residues" evidence="1">
    <location>
        <begin position="54"/>
        <end position="82"/>
    </location>
</feature>
<evidence type="ECO:0000313" key="3">
    <source>
        <dbReference type="Proteomes" id="UP000050911"/>
    </source>
</evidence>
<organism evidence="2 3">
    <name type="scientific">Secundilactobacillus kimchicus JCM 15530</name>
    <dbReference type="NCBI Taxonomy" id="1302272"/>
    <lineage>
        <taxon>Bacteria</taxon>
        <taxon>Bacillati</taxon>
        <taxon>Bacillota</taxon>
        <taxon>Bacilli</taxon>
        <taxon>Lactobacillales</taxon>
        <taxon>Lactobacillaceae</taxon>
        <taxon>Secundilactobacillus</taxon>
    </lineage>
</organism>
<feature type="compositionally biased region" description="Low complexity" evidence="1">
    <location>
        <begin position="43"/>
        <end position="53"/>
    </location>
</feature>
<comment type="caution">
    <text evidence="2">The sequence shown here is derived from an EMBL/GenBank/DDBJ whole genome shotgun (WGS) entry which is preliminary data.</text>
</comment>
<feature type="compositionally biased region" description="Polar residues" evidence="1">
    <location>
        <begin position="96"/>
        <end position="106"/>
    </location>
</feature>
<feature type="compositionally biased region" description="Low complexity" evidence="1">
    <location>
        <begin position="107"/>
        <end position="123"/>
    </location>
</feature>
<feature type="compositionally biased region" description="Polar residues" evidence="1">
    <location>
        <begin position="129"/>
        <end position="143"/>
    </location>
</feature>
<feature type="region of interest" description="Disordered" evidence="1">
    <location>
        <begin position="36"/>
        <end position="155"/>
    </location>
</feature>
<proteinExistence type="predicted"/>
<gene>
    <name evidence="2" type="ORF">FC96_GL001513</name>
</gene>
<evidence type="ECO:0000256" key="1">
    <source>
        <dbReference type="SAM" id="MobiDB-lite"/>
    </source>
</evidence>
<name>A0A0R1HQ15_9LACO</name>
<dbReference type="PATRIC" id="fig|1302272.5.peg.1530"/>
<keyword evidence="3" id="KW-1185">Reference proteome</keyword>
<protein>
    <submittedName>
        <fullName evidence="2">Uncharacterized protein</fullName>
    </submittedName>
</protein>
<dbReference type="EMBL" id="AZCX01000003">
    <property type="protein sequence ID" value="KRK48411.1"/>
    <property type="molecule type" value="Genomic_DNA"/>
</dbReference>
<accession>A0A0R1HQ15</accession>
<dbReference type="Proteomes" id="UP000050911">
    <property type="component" value="Unassembled WGS sequence"/>
</dbReference>
<sequence length="523" mass="52436">MFSTSLIFAAMGQSSAQAQTTDKVVQSTVVGTQPVIASDDEATTATTAASTSDQEVPTTESQSDSMTSSIAANPSQSTNSDWGQAETVGADRNHDLNVQATPSGNLQAAPAATEAVPAQTPTVEEALPTTATGSHGESASVPTTHEDSHGGIDATVDSTIDLGISNLGEASQNYDDAITTNTTLQKAASGLDQIVKTSQGNVTALYNTKSGEMVLTANNKVLTVPKFGSVNLTDDSGHVWDVYNLADGKMGVQDAVDSKIQRTANASVAESGLNVAAAGTLAAANGVNLVADAGEEVVGDAVNLAIDAGTVIAGGLAAIPLVGLVAGPIAITLNAVSSLVHGGFYAWGSARRTIVQAPAVLANVGGTVVNGMNVGLRTSNANVTGSPTDAALAGEAQRQAVGSLAGTVATTGSIALNGGLQAGTFVAHAITEGLFFAVETGLALAGMIPFVGIVTYPLAGLTFAIHKAVNAGQRLADEARRVAVLGTGATLAVAGPIINAAHSVGLNAQAQQHNNDTYTWNLK</sequence>